<evidence type="ECO:0000256" key="1">
    <source>
        <dbReference type="ARBA" id="ARBA00006484"/>
    </source>
</evidence>
<dbReference type="PANTHER" id="PTHR43669">
    <property type="entry name" value="5-KETO-D-GLUCONATE 5-REDUCTASE"/>
    <property type="match status" value="1"/>
</dbReference>
<gene>
    <name evidence="3" type="ORF">HCJ92_18235</name>
</gene>
<dbReference type="InterPro" id="IPR036291">
    <property type="entry name" value="NAD(P)-bd_dom_sf"/>
</dbReference>
<dbReference type="Gene3D" id="3.40.50.720">
    <property type="entry name" value="NAD(P)-binding Rossmann-like Domain"/>
    <property type="match status" value="1"/>
</dbReference>
<dbReference type="PRINTS" id="PR00081">
    <property type="entry name" value="GDHRDH"/>
</dbReference>
<evidence type="ECO:0000313" key="3">
    <source>
        <dbReference type="EMBL" id="NJP68185.1"/>
    </source>
</evidence>
<accession>A0ABX1APG0</accession>
<dbReference type="Pfam" id="PF00106">
    <property type="entry name" value="adh_short"/>
    <property type="match status" value="1"/>
</dbReference>
<protein>
    <submittedName>
        <fullName evidence="3">SDR family oxidoreductase</fullName>
    </submittedName>
</protein>
<comment type="caution">
    <text evidence="3">The sequence shown here is derived from an EMBL/GenBank/DDBJ whole genome shotgun (WGS) entry which is preliminary data.</text>
</comment>
<keyword evidence="2" id="KW-0560">Oxidoreductase</keyword>
<evidence type="ECO:0000256" key="2">
    <source>
        <dbReference type="ARBA" id="ARBA00023002"/>
    </source>
</evidence>
<dbReference type="PANTHER" id="PTHR43669:SF3">
    <property type="entry name" value="ALCOHOL DEHYDROGENASE, PUTATIVE (AFU_ORTHOLOGUE AFUA_3G03445)-RELATED"/>
    <property type="match status" value="1"/>
</dbReference>
<organism evidence="3 4">
    <name type="scientific">Streptomyces spiramenti</name>
    <dbReference type="NCBI Taxonomy" id="2720606"/>
    <lineage>
        <taxon>Bacteria</taxon>
        <taxon>Bacillati</taxon>
        <taxon>Actinomycetota</taxon>
        <taxon>Actinomycetes</taxon>
        <taxon>Kitasatosporales</taxon>
        <taxon>Streptomycetaceae</taxon>
        <taxon>Streptomyces</taxon>
    </lineage>
</organism>
<dbReference type="Proteomes" id="UP000746503">
    <property type="component" value="Unassembled WGS sequence"/>
</dbReference>
<dbReference type="InterPro" id="IPR002347">
    <property type="entry name" value="SDR_fam"/>
</dbReference>
<comment type="similarity">
    <text evidence="1">Belongs to the short-chain dehydrogenases/reductases (SDR) family.</text>
</comment>
<reference evidence="3 4" key="1">
    <citation type="submission" date="2020-03" db="EMBL/GenBank/DDBJ databases">
        <title>Draft genome of Streptomyces sp. ventii, isolated from the Axial Seamount in the Pacific Ocean, and resequencing of the two type strains Streptomyces lonarensis strain NCL 716 and Streptomyces bohaiensis strain 11A07.</title>
        <authorList>
            <person name="Loughran R.M."/>
            <person name="Pfannmuller K.M."/>
            <person name="Wasson B.J."/>
            <person name="Deadmond M.C."/>
            <person name="Paddock B.E."/>
            <person name="Koyack M.J."/>
            <person name="Gallegos D.A."/>
            <person name="Mitchell E.A."/>
            <person name="Ushijima B."/>
            <person name="Saw J.H."/>
            <person name="Mcphail K.L."/>
            <person name="Videau P."/>
        </authorList>
    </citation>
    <scope>NUCLEOTIDE SEQUENCE [LARGE SCALE GENOMIC DNA]</scope>
    <source>
        <strain evidence="4">5675061</strain>
    </source>
</reference>
<dbReference type="SUPFAM" id="SSF51735">
    <property type="entry name" value="NAD(P)-binding Rossmann-fold domains"/>
    <property type="match status" value="1"/>
</dbReference>
<proteinExistence type="inferred from homology"/>
<keyword evidence="4" id="KW-1185">Reference proteome</keyword>
<name>A0ABX1APG0_9ACTN</name>
<dbReference type="RefSeq" id="WP_167934690.1">
    <property type="nucleotide sequence ID" value="NZ_JAAVJB010000178.1"/>
</dbReference>
<dbReference type="EMBL" id="JAAVJB010000178">
    <property type="protein sequence ID" value="NJP68185.1"/>
    <property type="molecule type" value="Genomic_DNA"/>
</dbReference>
<dbReference type="CDD" id="cd05233">
    <property type="entry name" value="SDR_c"/>
    <property type="match status" value="1"/>
</dbReference>
<evidence type="ECO:0000313" key="4">
    <source>
        <dbReference type="Proteomes" id="UP000746503"/>
    </source>
</evidence>
<sequence>MSARIAVVAGAGGGLGRAVVSALRTANLRVVAIDRNEEALRVLGPEVHQIAADLSTPEGAKSALARVEAEVGAPSVLVNTIGVCTFGGVMTITPELLRQQVDLNVGAAIWLTQAVVPHMQQLGEGVIVHTAAEAGVEPTDGLTAYSVSKAATAHLTRVLDVELRPLGIRVNAVLPRLIATEANKAVLPPELLATASTPEAVAGAIALLVSEEAAAVHGALVPVNGW</sequence>